<feature type="compositionally biased region" description="Acidic residues" evidence="2">
    <location>
        <begin position="654"/>
        <end position="664"/>
    </location>
</feature>
<feature type="compositionally biased region" description="Low complexity" evidence="2">
    <location>
        <begin position="665"/>
        <end position="675"/>
    </location>
</feature>
<evidence type="ECO:0000313" key="3">
    <source>
        <dbReference type="EMBL" id="KXT10106.1"/>
    </source>
</evidence>
<feature type="region of interest" description="Disordered" evidence="2">
    <location>
        <begin position="150"/>
        <end position="171"/>
    </location>
</feature>
<dbReference type="Proteomes" id="UP000073492">
    <property type="component" value="Unassembled WGS sequence"/>
</dbReference>
<evidence type="ECO:0000256" key="1">
    <source>
        <dbReference type="SAM" id="Coils"/>
    </source>
</evidence>
<name>A0A139I5Y5_9PEZI</name>
<comment type="caution">
    <text evidence="3">The sequence shown here is derived from an EMBL/GenBank/DDBJ whole genome shotgun (WGS) entry which is preliminary data.</text>
</comment>
<keyword evidence="4" id="KW-1185">Reference proteome</keyword>
<accession>A0A139I5Y5</accession>
<feature type="coiled-coil region" evidence="1">
    <location>
        <begin position="13"/>
        <end position="73"/>
    </location>
</feature>
<feature type="region of interest" description="Disordered" evidence="2">
    <location>
        <begin position="640"/>
        <end position="682"/>
    </location>
</feature>
<organism evidence="3 4">
    <name type="scientific">Pseudocercospora musae</name>
    <dbReference type="NCBI Taxonomy" id="113226"/>
    <lineage>
        <taxon>Eukaryota</taxon>
        <taxon>Fungi</taxon>
        <taxon>Dikarya</taxon>
        <taxon>Ascomycota</taxon>
        <taxon>Pezizomycotina</taxon>
        <taxon>Dothideomycetes</taxon>
        <taxon>Dothideomycetidae</taxon>
        <taxon>Mycosphaerellales</taxon>
        <taxon>Mycosphaerellaceae</taxon>
        <taxon>Pseudocercospora</taxon>
    </lineage>
</organism>
<dbReference type="EMBL" id="LFZO01000285">
    <property type="protein sequence ID" value="KXT10106.1"/>
    <property type="molecule type" value="Genomic_DNA"/>
</dbReference>
<gene>
    <name evidence="3" type="ORF">AC579_9702</name>
</gene>
<feature type="region of interest" description="Disordered" evidence="2">
    <location>
        <begin position="90"/>
        <end position="112"/>
    </location>
</feature>
<sequence length="682" mass="76202">MDTHDQHSLLYRNGELEAELRFIKKQLAEALNANNFLLTRLSVPPIDTSSESNARLQEKYEHAIHENGRLKAQLGLTPRITPKRSIGIRPTQHRRRDSVVTTFEASREGTQGTAEELLSFEEDDTSALETTLRHPASYGLVTTLTPEKPERKKDTFGLGIANSSSSAYPDTDTNEEIFDQDASPPFLHKKPHGFEIKYGDGTSSFIPTPITTPSSMFSHAPIEPQVVVPLPFHNAEHMRMMGMACFLEDQTAEERAQAWHRHAEYHPRHSGHEYVQYYEEVIRPAYLEKMKAREQTQEIAKPATASPQAEVDREPEQNVDEYPGQESQASNETVKAKVNEAQPSTMENLWPKPADPASFDNLTVITVNEDSTTAAASTDADTVKTPELALAVPPQLALSMRAEQHAPQGILRLKEPHFQYGNRALDQRPRFMPSPGPQELEELFATSHLEQIHAYRAVTISKVPKSATLHDVLFNIRAGKIFSVILHETAGFRTNPPIETNTITLTFTSGKDTKDFIKSCEADSTFTLPTDGTTFQAEVTLIPTITRPLSPWVLLKMKEDNLSRVLYIHDPEKTFPVDRVVEEMMREGAKKPLKESFDDEVPGLMLFEFASIQEAANARGAMEKNFNFFGEISRGFTVDPCAKPKGPVESGLGPEEDEVEEAGGETEVSGETTLSGKEKKRR</sequence>
<feature type="compositionally biased region" description="Polar residues" evidence="2">
    <location>
        <begin position="99"/>
        <end position="112"/>
    </location>
</feature>
<dbReference type="AlphaFoldDB" id="A0A139I5Y5"/>
<proteinExistence type="predicted"/>
<evidence type="ECO:0000313" key="4">
    <source>
        <dbReference type="Proteomes" id="UP000073492"/>
    </source>
</evidence>
<feature type="region of interest" description="Disordered" evidence="2">
    <location>
        <begin position="293"/>
        <end position="335"/>
    </location>
</feature>
<reference evidence="3 4" key="1">
    <citation type="submission" date="2015-07" db="EMBL/GenBank/DDBJ databases">
        <title>Comparative genomics of the Sigatoka disease complex on banana suggests a link between parallel evolutionary changes in Pseudocercospora fijiensis and Pseudocercospora eumusae and increased virulence on the banana host.</title>
        <authorList>
            <person name="Chang T.-C."/>
            <person name="Salvucci A."/>
            <person name="Crous P.W."/>
            <person name="Stergiopoulos I."/>
        </authorList>
    </citation>
    <scope>NUCLEOTIDE SEQUENCE [LARGE SCALE GENOMIC DNA]</scope>
    <source>
        <strain evidence="3 4">CBS 116634</strain>
    </source>
</reference>
<dbReference type="OrthoDB" id="5244622at2759"/>
<evidence type="ECO:0000256" key="2">
    <source>
        <dbReference type="SAM" id="MobiDB-lite"/>
    </source>
</evidence>
<keyword evidence="1" id="KW-0175">Coiled coil</keyword>
<protein>
    <submittedName>
        <fullName evidence="3">Uncharacterized protein</fullName>
    </submittedName>
</protein>